<name>A0ACC1HI56_9FUNG</name>
<reference evidence="1" key="1">
    <citation type="submission" date="2022-06" db="EMBL/GenBank/DDBJ databases">
        <title>Phylogenomic reconstructions and comparative analyses of Kickxellomycotina fungi.</title>
        <authorList>
            <person name="Reynolds N.K."/>
            <person name="Stajich J.E."/>
            <person name="Barry K."/>
            <person name="Grigoriev I.V."/>
            <person name="Crous P."/>
            <person name="Smith M.E."/>
        </authorList>
    </citation>
    <scope>NUCLEOTIDE SEQUENCE</scope>
    <source>
        <strain evidence="1">RSA 2271</strain>
    </source>
</reference>
<comment type="caution">
    <text evidence="1">The sequence shown here is derived from an EMBL/GenBank/DDBJ whole genome shotgun (WGS) entry which is preliminary data.</text>
</comment>
<gene>
    <name evidence="1" type="ORF">EV182_000717</name>
</gene>
<evidence type="ECO:0000313" key="2">
    <source>
        <dbReference type="Proteomes" id="UP001145114"/>
    </source>
</evidence>
<evidence type="ECO:0000313" key="1">
    <source>
        <dbReference type="EMBL" id="KAJ1675720.1"/>
    </source>
</evidence>
<protein>
    <submittedName>
        <fullName evidence="1">Uncharacterized protein</fullName>
    </submittedName>
</protein>
<accession>A0ACC1HI56</accession>
<proteinExistence type="predicted"/>
<dbReference type="EMBL" id="JAMZIH010005194">
    <property type="protein sequence ID" value="KAJ1675720.1"/>
    <property type="molecule type" value="Genomic_DNA"/>
</dbReference>
<dbReference type="Proteomes" id="UP001145114">
    <property type="component" value="Unassembled WGS sequence"/>
</dbReference>
<keyword evidence="2" id="KW-1185">Reference proteome</keyword>
<organism evidence="1 2">
    <name type="scientific">Spiromyces aspiralis</name>
    <dbReference type="NCBI Taxonomy" id="68401"/>
    <lineage>
        <taxon>Eukaryota</taxon>
        <taxon>Fungi</taxon>
        <taxon>Fungi incertae sedis</taxon>
        <taxon>Zoopagomycota</taxon>
        <taxon>Kickxellomycotina</taxon>
        <taxon>Kickxellomycetes</taxon>
        <taxon>Kickxellales</taxon>
        <taxon>Kickxellaceae</taxon>
        <taxon>Spiromyces</taxon>
    </lineage>
</organism>
<sequence>MIRIARSVVLPRSGRRFAAFQHSSSSSYSSSSSTDRPSSHATVGNKDSVAETAPHFASITVLGGGQMGAGIAQTAATFNYTVNLVDMSDDALSRGQGYIIKSLKRVAKMRFKGDEPQQSRFVDDVLSRIKLSTDTESAAAGADLIIEAIIEQIETKRAVFGVLDKVAPAEAILASNTSSLPIGAIGEAVGDKRKGQLAGLHFFNPVPQMKLVEIVRTERTTDETIDRLRAFAKSIDKAPVLCRDTPGFIVNRLLVPYLAEAIRMLERGDATAEDIDTAMKCGAGYPMGPFQLLDYVGLDTVKFILDGWYKEGEGLAGSDLVRPSEKLDELVRNGRLGVKSGAGFYDY</sequence>